<dbReference type="PANTHER" id="PTHR42763">
    <property type="entry name" value="ADP-GLUCOSE PHOSPHORYLASE"/>
    <property type="match status" value="1"/>
</dbReference>
<dbReference type="InterPro" id="IPR001937">
    <property type="entry name" value="GalP_UDPtransf1"/>
</dbReference>
<dbReference type="AlphaFoldDB" id="A0A0W8FBD1"/>
<sequence length="327" mass="37838">MPEIRRHYFLEEYCIIAAERNKRPSDFLVAKAVPGDEKDCPFCLGHEDRTPPTIAAYTDDGILLQDETGSELWQIRVFLNAYPTMIPRPEPPAAEWISLPGQGYHEVIVDSRDHRKNPRDFGKKHLEMLVSAYTDRYRHYSTHEDVKYITIFKNWGKESGASLSHSHSQLITLPFLPPQMKREEEAISRSSFCPYCNIVDRESASCRLVAENNHWILFAPFYSLMPYETWILPKRHLGNLADLRDEEQKSLASMLAEILRILYSTLDDPPYNLMIFQLPKEYHFNIRIQPIVSRIAGFERSSGIYVNPVPPELAAAELRNFCLPPKD</sequence>
<reference evidence="2" key="1">
    <citation type="journal article" date="2015" name="Proc. Natl. Acad. Sci. U.S.A.">
        <title>Networks of energetic and metabolic interactions define dynamics in microbial communities.</title>
        <authorList>
            <person name="Embree M."/>
            <person name="Liu J.K."/>
            <person name="Al-Bassam M.M."/>
            <person name="Zengler K."/>
        </authorList>
    </citation>
    <scope>NUCLEOTIDE SEQUENCE</scope>
</reference>
<dbReference type="PANTHER" id="PTHR42763:SF2">
    <property type="entry name" value="ADP-GLUCOSE PHOSPHORYLASE"/>
    <property type="match status" value="1"/>
</dbReference>
<dbReference type="GO" id="GO:0008108">
    <property type="term" value="F:UDP-glucose:hexose-1-phosphate uridylyltransferase activity"/>
    <property type="evidence" value="ECO:0007669"/>
    <property type="project" value="InterPro"/>
</dbReference>
<dbReference type="InterPro" id="IPR036265">
    <property type="entry name" value="HIT-like_sf"/>
</dbReference>
<proteinExistence type="predicted"/>
<dbReference type="InterPro" id="IPR032576">
    <property type="entry name" value="DUF4921"/>
</dbReference>
<feature type="domain" description="DUF4921" evidence="1">
    <location>
        <begin position="138"/>
        <end position="312"/>
    </location>
</feature>
<dbReference type="Gene3D" id="3.30.428.10">
    <property type="entry name" value="HIT-like"/>
    <property type="match status" value="2"/>
</dbReference>
<gene>
    <name evidence="2" type="ORF">ASZ90_012190</name>
</gene>
<keyword evidence="2" id="KW-0548">Nucleotidyltransferase</keyword>
<name>A0A0W8FBD1_9ZZZZ</name>
<evidence type="ECO:0000313" key="2">
    <source>
        <dbReference type="EMBL" id="KUG18113.1"/>
    </source>
</evidence>
<protein>
    <submittedName>
        <fullName evidence="2">Galactose-1-phosphate uridylyltransferase</fullName>
        <ecNumber evidence="2">2.7.7.10</ecNumber>
    </submittedName>
</protein>
<organism evidence="2">
    <name type="scientific">hydrocarbon metagenome</name>
    <dbReference type="NCBI Taxonomy" id="938273"/>
    <lineage>
        <taxon>unclassified sequences</taxon>
        <taxon>metagenomes</taxon>
        <taxon>ecological metagenomes</taxon>
    </lineage>
</organism>
<dbReference type="PIRSF" id="PIRSF000808">
    <property type="entry name" value="GalT"/>
    <property type="match status" value="1"/>
</dbReference>
<comment type="caution">
    <text evidence="2">The sequence shown here is derived from an EMBL/GenBank/DDBJ whole genome shotgun (WGS) entry which is preliminary data.</text>
</comment>
<evidence type="ECO:0000259" key="1">
    <source>
        <dbReference type="Pfam" id="PF16268"/>
    </source>
</evidence>
<dbReference type="EMBL" id="LNQE01001402">
    <property type="protein sequence ID" value="KUG18113.1"/>
    <property type="molecule type" value="Genomic_DNA"/>
</dbReference>
<accession>A0A0W8FBD1</accession>
<dbReference type="GO" id="GO:0006012">
    <property type="term" value="P:galactose metabolic process"/>
    <property type="evidence" value="ECO:0007669"/>
    <property type="project" value="InterPro"/>
</dbReference>
<dbReference type="Pfam" id="PF16268">
    <property type="entry name" value="DUF4921"/>
    <property type="match status" value="1"/>
</dbReference>
<dbReference type="SUPFAM" id="SSF54197">
    <property type="entry name" value="HIT-like"/>
    <property type="match status" value="2"/>
</dbReference>
<keyword evidence="2" id="KW-0808">Transferase</keyword>
<dbReference type="GO" id="GO:0008270">
    <property type="term" value="F:zinc ion binding"/>
    <property type="evidence" value="ECO:0007669"/>
    <property type="project" value="InterPro"/>
</dbReference>
<dbReference type="InterPro" id="IPR053177">
    <property type="entry name" value="ADP-glucose_phosphorylase"/>
</dbReference>
<dbReference type="EC" id="2.7.7.10" evidence="2"/>
<dbReference type="GO" id="GO:0017103">
    <property type="term" value="F:UTP:galactose-1-phosphate uridylyltransferase activity"/>
    <property type="evidence" value="ECO:0007669"/>
    <property type="project" value="UniProtKB-EC"/>
</dbReference>